<dbReference type="EMBL" id="KI669493">
    <property type="protein sequence ID" value="OCF37089.1"/>
    <property type="molecule type" value="Genomic_DNA"/>
</dbReference>
<dbReference type="STRING" id="1296120.A0A1B9H1E5"/>
<evidence type="ECO:0000256" key="2">
    <source>
        <dbReference type="SAM" id="Phobius"/>
    </source>
</evidence>
<dbReference type="OrthoDB" id="202415at2759"/>
<feature type="domain" description="Glycosyl transferase CAP10" evidence="3">
    <location>
        <begin position="487"/>
        <end position="811"/>
    </location>
</feature>
<dbReference type="PANTHER" id="PTHR12203:SF118">
    <property type="entry name" value="BETA-1,2-XYLOSYLTRANSFERASE 1"/>
    <property type="match status" value="1"/>
</dbReference>
<dbReference type="Proteomes" id="UP000092666">
    <property type="component" value="Unassembled WGS sequence"/>
</dbReference>
<dbReference type="PANTHER" id="PTHR12203">
    <property type="entry name" value="KDEL LYS-ASP-GLU-LEU CONTAINING - RELATED"/>
    <property type="match status" value="1"/>
</dbReference>
<evidence type="ECO:0000313" key="5">
    <source>
        <dbReference type="Proteomes" id="UP000092666"/>
    </source>
</evidence>
<dbReference type="InterPro" id="IPR006598">
    <property type="entry name" value="CAP10"/>
</dbReference>
<feature type="region of interest" description="Disordered" evidence="1">
    <location>
        <begin position="172"/>
        <end position="193"/>
    </location>
</feature>
<feature type="transmembrane region" description="Helical" evidence="2">
    <location>
        <begin position="148"/>
        <end position="168"/>
    </location>
</feature>
<dbReference type="AlphaFoldDB" id="A0A1B9H1E5"/>
<feature type="region of interest" description="Disordered" evidence="1">
    <location>
        <begin position="34"/>
        <end position="54"/>
    </location>
</feature>
<dbReference type="InterPro" id="IPR051091">
    <property type="entry name" value="O-Glucosyltr/Glycosyltrsf_90"/>
</dbReference>
<name>A0A1B9H1E5_9TREE</name>
<keyword evidence="2" id="KW-0472">Membrane</keyword>
<keyword evidence="2" id="KW-0812">Transmembrane</keyword>
<feature type="compositionally biased region" description="Basic and acidic residues" evidence="1">
    <location>
        <begin position="181"/>
        <end position="190"/>
    </location>
</feature>
<protein>
    <recommendedName>
        <fullName evidence="3">Glycosyl transferase CAP10 domain-containing protein</fullName>
    </recommendedName>
</protein>
<dbReference type="Pfam" id="PF05686">
    <property type="entry name" value="Glyco_transf_90"/>
    <property type="match status" value="1"/>
</dbReference>
<dbReference type="SMART" id="SM00672">
    <property type="entry name" value="CAP10"/>
    <property type="match status" value="1"/>
</dbReference>
<proteinExistence type="predicted"/>
<accession>A0A1B9H1E5</accession>
<sequence>MSLRAHTYTASVDAATLGGQSFHHSEPILLQRSPNSAEQGHPAQFADNPNVPSTTTTAVNVPTIVEPAASRAAFLNVGFGRLLGGATASTAGSAGPISVSSGRRLDSILEDDDYDDESEYERKSRRKRNTRRITLQRMWRKILRNKQYLLYATVGLCCFYVILLQPHITAELETDSSPRGQKTDTLKSDSRSASASAKRVLPWQISRHRKAVSRLAQVAQGLESHTIAAPGAGPGANAGDHKIENGFLTVNPKSTVHPIYQLIESAKFQWDAKVNRQSKTLKEAVQEYKRRYKTLPPKGFEKWWAYVREHNVQLPDEYDQIQKDLRPFRALSPRGLRTRLQEAAQLQDTFVIRIQRGIVRTETLYKAEGIHDKRMQHQLELLRPIAESLPDLQVVWSVHDTPRTMISHSHRMELNERIEEGEWLSLEEDVGHSDQGWAATCSYTTAINARSRFQSQTQNANNQQSSTYIPDTSFIKKRFIASHRAAMDICSNPDLINLHGSLIAGRKRQVEKLIPIFSLSKTEAHSDILGVPLEQWVDVDADIASTGTGTEGHHKKEVSWDEKRHDRLLWRGSNTGMHYATDTPWRGSQRTRLIKLTNINQKGHEAGAQKIDLLASGRNSREPRTLEEGAWTANVADLNARFMDVGFTGSPIQCDIADGTCGELAQEYTWGTRINPEQAMEYKYVMDVDGNAWSARFERLLASGSLVFKSTIYPEWWTDRVQPWVHYVPIQLDYSDLYDAMVFFQGDHHSANADSDPESESHAHSGGGESALAREIAEAGKEWARTHWRKEDLVAYMFRLYLEWGRLMAPDRDAAGLVYSEDMEV</sequence>
<evidence type="ECO:0000313" key="4">
    <source>
        <dbReference type="EMBL" id="OCF37089.1"/>
    </source>
</evidence>
<keyword evidence="2" id="KW-1133">Transmembrane helix</keyword>
<reference evidence="5" key="2">
    <citation type="submission" date="2013-12" db="EMBL/GenBank/DDBJ databases">
        <title>Evolution of pathogenesis and genome organization in the Tremellales.</title>
        <authorList>
            <person name="Cuomo C."/>
            <person name="Litvintseva A."/>
            <person name="Heitman J."/>
            <person name="Chen Y."/>
            <person name="Sun S."/>
            <person name="Springer D."/>
            <person name="Dromer F."/>
            <person name="Young S."/>
            <person name="Zeng Q."/>
            <person name="Chapman S."/>
            <person name="Gujja S."/>
            <person name="Saif S."/>
            <person name="Birren B."/>
        </authorList>
    </citation>
    <scope>NUCLEOTIDE SEQUENCE [LARGE SCALE GENOMIC DNA]</scope>
    <source>
        <strain evidence="5">BCC8398</strain>
    </source>
</reference>
<keyword evidence="5" id="KW-1185">Reference proteome</keyword>
<evidence type="ECO:0000259" key="3">
    <source>
        <dbReference type="SMART" id="SM00672"/>
    </source>
</evidence>
<reference evidence="4 5" key="1">
    <citation type="submission" date="2013-07" db="EMBL/GenBank/DDBJ databases">
        <title>The Genome Sequence of Cryptococcus heveanensis BCC8398.</title>
        <authorList>
            <consortium name="The Broad Institute Genome Sequencing Platform"/>
            <person name="Cuomo C."/>
            <person name="Litvintseva A."/>
            <person name="Chen Y."/>
            <person name="Heitman J."/>
            <person name="Sun S."/>
            <person name="Springer D."/>
            <person name="Dromer F."/>
            <person name="Young S.K."/>
            <person name="Zeng Q."/>
            <person name="Gargeya S."/>
            <person name="Fitzgerald M."/>
            <person name="Abouelleil A."/>
            <person name="Alvarado L."/>
            <person name="Berlin A.M."/>
            <person name="Chapman S.B."/>
            <person name="Dewar J."/>
            <person name="Goldberg J."/>
            <person name="Griggs A."/>
            <person name="Gujja S."/>
            <person name="Hansen M."/>
            <person name="Howarth C."/>
            <person name="Imamovic A."/>
            <person name="Larimer J."/>
            <person name="McCowan C."/>
            <person name="Murphy C."/>
            <person name="Pearson M."/>
            <person name="Priest M."/>
            <person name="Roberts A."/>
            <person name="Saif S."/>
            <person name="Shea T."/>
            <person name="Sykes S."/>
            <person name="Wortman J."/>
            <person name="Nusbaum C."/>
            <person name="Birren B."/>
        </authorList>
    </citation>
    <scope>NUCLEOTIDE SEQUENCE [LARGE SCALE GENOMIC DNA]</scope>
    <source>
        <strain evidence="4 5">BCC8398</strain>
    </source>
</reference>
<gene>
    <name evidence="4" type="ORF">I316_00994</name>
</gene>
<feature type="region of interest" description="Disordered" evidence="1">
    <location>
        <begin position="750"/>
        <end position="771"/>
    </location>
</feature>
<evidence type="ECO:0000256" key="1">
    <source>
        <dbReference type="SAM" id="MobiDB-lite"/>
    </source>
</evidence>
<organism evidence="4 5">
    <name type="scientific">Kwoniella heveanensis BCC8398</name>
    <dbReference type="NCBI Taxonomy" id="1296120"/>
    <lineage>
        <taxon>Eukaryota</taxon>
        <taxon>Fungi</taxon>
        <taxon>Dikarya</taxon>
        <taxon>Basidiomycota</taxon>
        <taxon>Agaricomycotina</taxon>
        <taxon>Tremellomycetes</taxon>
        <taxon>Tremellales</taxon>
        <taxon>Cryptococcaceae</taxon>
        <taxon>Kwoniella</taxon>
    </lineage>
</organism>